<dbReference type="InterPro" id="IPR023213">
    <property type="entry name" value="CAT-like_dom_sf"/>
</dbReference>
<dbReference type="InterPro" id="IPR050317">
    <property type="entry name" value="Plant_Fungal_Acyltransferase"/>
</dbReference>
<evidence type="ECO:0000313" key="2">
    <source>
        <dbReference type="Proteomes" id="UP000310158"/>
    </source>
</evidence>
<keyword evidence="2" id="KW-1185">Reference proteome</keyword>
<sequence length="458" mass="51846">MANNFTVLPAGVLDASHATDSIILCGWVLDKPIDPNRIKKAWATLVSRWPLLVARLRRDSKSERWEYHIPSVPTLSGSFAFLNISESIRAHYAYAKPSEYIRCTVKENPHHLFIPYGPKSVDELITGDRPLVHLHVTTFDDGSLVGLSTPHILCDAHGVASIIKAVCIILSGGPPPPPLDLTDPFEPYGHNQGNVPAPPYWRALNIVQKTVLYARAIWTQLFDRHVENRDVFFPKSEVQRIKSEAMDDIRREHGADTDLYISSSDAILAFCLKCSHPPTWSRAPINIFYTASLRNMLNLPQPFLRNAVCMVITPTVPVSAISSLSLGTLALHIRKTITAQTTEEAVETWLRWRLASAGKLRVFFDPWWGRYDVVTNWREMKLMDVDFDGALASKDDHVRSESERVKCVYMWGNGLQPIALRNWIGIWADDPSGGIWTSAFMPRRTWNDKRGYGRYTFE</sequence>
<dbReference type="SUPFAM" id="SSF52777">
    <property type="entry name" value="CoA-dependent acyltransferases"/>
    <property type="match status" value="1"/>
</dbReference>
<protein>
    <submittedName>
        <fullName evidence="1">Uncharacterized protein</fullName>
    </submittedName>
</protein>
<dbReference type="EMBL" id="SGPL01000046">
    <property type="protein sequence ID" value="THH19420.1"/>
    <property type="molecule type" value="Genomic_DNA"/>
</dbReference>
<evidence type="ECO:0000313" key="1">
    <source>
        <dbReference type="EMBL" id="THH19420.1"/>
    </source>
</evidence>
<proteinExistence type="predicted"/>
<gene>
    <name evidence="1" type="ORF">EW146_g1767</name>
</gene>
<reference evidence="1 2" key="1">
    <citation type="submission" date="2019-02" db="EMBL/GenBank/DDBJ databases">
        <title>Genome sequencing of the rare red list fungi Bondarzewia mesenterica.</title>
        <authorList>
            <person name="Buettner E."/>
            <person name="Kellner H."/>
        </authorList>
    </citation>
    <scope>NUCLEOTIDE SEQUENCE [LARGE SCALE GENOMIC DNA]</scope>
    <source>
        <strain evidence="1 2">DSM 108281</strain>
    </source>
</reference>
<comment type="caution">
    <text evidence="1">The sequence shown here is derived from an EMBL/GenBank/DDBJ whole genome shotgun (WGS) entry which is preliminary data.</text>
</comment>
<dbReference type="AlphaFoldDB" id="A0A4S4M927"/>
<dbReference type="OrthoDB" id="21502at2759"/>
<dbReference type="PANTHER" id="PTHR31642:SF294">
    <property type="entry name" value="ACETYLTRANSFERASE MATC1"/>
    <property type="match status" value="1"/>
</dbReference>
<dbReference type="Pfam" id="PF02458">
    <property type="entry name" value="Transferase"/>
    <property type="match status" value="1"/>
</dbReference>
<dbReference type="Gene3D" id="3.30.559.10">
    <property type="entry name" value="Chloramphenicol acetyltransferase-like domain"/>
    <property type="match status" value="2"/>
</dbReference>
<dbReference type="PANTHER" id="PTHR31642">
    <property type="entry name" value="TRICHOTHECENE 3-O-ACETYLTRANSFERASE"/>
    <property type="match status" value="1"/>
</dbReference>
<dbReference type="Proteomes" id="UP000310158">
    <property type="component" value="Unassembled WGS sequence"/>
</dbReference>
<accession>A0A4S4M927</accession>
<dbReference type="GO" id="GO:0016747">
    <property type="term" value="F:acyltransferase activity, transferring groups other than amino-acyl groups"/>
    <property type="evidence" value="ECO:0007669"/>
    <property type="project" value="TreeGrafter"/>
</dbReference>
<organism evidence="1 2">
    <name type="scientific">Bondarzewia mesenterica</name>
    <dbReference type="NCBI Taxonomy" id="1095465"/>
    <lineage>
        <taxon>Eukaryota</taxon>
        <taxon>Fungi</taxon>
        <taxon>Dikarya</taxon>
        <taxon>Basidiomycota</taxon>
        <taxon>Agaricomycotina</taxon>
        <taxon>Agaricomycetes</taxon>
        <taxon>Russulales</taxon>
        <taxon>Bondarzewiaceae</taxon>
        <taxon>Bondarzewia</taxon>
    </lineage>
</organism>
<name>A0A4S4M927_9AGAM</name>